<feature type="transmembrane region" description="Helical" evidence="1">
    <location>
        <begin position="1066"/>
        <end position="1089"/>
    </location>
</feature>
<keyword evidence="1" id="KW-1133">Transmembrane helix</keyword>
<dbReference type="InterPro" id="IPR027463">
    <property type="entry name" value="AcrB_DN_DC_subdom"/>
</dbReference>
<dbReference type="Pfam" id="PF00873">
    <property type="entry name" value="ACR_tran"/>
    <property type="match status" value="2"/>
</dbReference>
<dbReference type="GO" id="GO:0005886">
    <property type="term" value="C:plasma membrane"/>
    <property type="evidence" value="ECO:0007669"/>
    <property type="project" value="TreeGrafter"/>
</dbReference>
<dbReference type="PANTHER" id="PTHR32063">
    <property type="match status" value="1"/>
</dbReference>
<dbReference type="STRING" id="702114.A1355_05875"/>
<keyword evidence="1" id="KW-0472">Membrane</keyword>
<proteinExistence type="predicted"/>
<protein>
    <submittedName>
        <fullName evidence="2">Acriflavine resistance protein B</fullName>
    </submittedName>
</protein>
<dbReference type="Gene3D" id="3.30.70.1440">
    <property type="entry name" value="Multidrug efflux transporter AcrB pore domain"/>
    <property type="match status" value="1"/>
</dbReference>
<evidence type="ECO:0000313" key="2">
    <source>
        <dbReference type="EMBL" id="OAI18420.1"/>
    </source>
</evidence>
<organism evidence="2 3">
    <name type="scientific">Methylomonas koyamae</name>
    <dbReference type="NCBI Taxonomy" id="702114"/>
    <lineage>
        <taxon>Bacteria</taxon>
        <taxon>Pseudomonadati</taxon>
        <taxon>Pseudomonadota</taxon>
        <taxon>Gammaproteobacteria</taxon>
        <taxon>Methylococcales</taxon>
        <taxon>Methylococcaceae</taxon>
        <taxon>Methylomonas</taxon>
    </lineage>
</organism>
<dbReference type="SUPFAM" id="SSF82714">
    <property type="entry name" value="Multidrug efflux transporter AcrB TolC docking domain, DN and DC subdomains"/>
    <property type="match status" value="2"/>
</dbReference>
<dbReference type="Gene3D" id="3.30.2090.10">
    <property type="entry name" value="Multidrug efflux transporter AcrB TolC docking domain, DN and DC subdomains"/>
    <property type="match status" value="2"/>
</dbReference>
<dbReference type="Gene3D" id="1.20.1640.10">
    <property type="entry name" value="Multidrug efflux transporter AcrB transmembrane domain"/>
    <property type="match status" value="2"/>
</dbReference>
<feature type="transmembrane region" description="Helical" evidence="1">
    <location>
        <begin position="1040"/>
        <end position="1060"/>
    </location>
</feature>
<gene>
    <name evidence="2" type="ORF">A1355_05875</name>
</gene>
<feature type="transmembrane region" description="Helical" evidence="1">
    <location>
        <begin position="579"/>
        <end position="599"/>
    </location>
</feature>
<dbReference type="Gene3D" id="3.30.70.1430">
    <property type="entry name" value="Multidrug efflux transporter AcrB pore domain"/>
    <property type="match status" value="2"/>
</dbReference>
<dbReference type="EMBL" id="LUUK01000168">
    <property type="protein sequence ID" value="OAI18420.1"/>
    <property type="molecule type" value="Genomic_DNA"/>
</dbReference>
<reference evidence="3" key="1">
    <citation type="submission" date="2016-03" db="EMBL/GenBank/DDBJ databases">
        <authorList>
            <person name="Heylen K."/>
            <person name="De Vos P."/>
            <person name="Vekeman B."/>
        </authorList>
    </citation>
    <scope>NUCLEOTIDE SEQUENCE [LARGE SCALE GENOMIC DNA]</scope>
    <source>
        <strain evidence="3">R-45383</strain>
    </source>
</reference>
<name>A0A177NN16_9GAMM</name>
<dbReference type="SUPFAM" id="SSF82693">
    <property type="entry name" value="Multidrug efflux transporter AcrB pore domain, PN1, PN2, PC1 and PC2 subdomains"/>
    <property type="match status" value="3"/>
</dbReference>
<dbReference type="InterPro" id="IPR001036">
    <property type="entry name" value="Acrflvin-R"/>
</dbReference>
<dbReference type="PRINTS" id="PR00702">
    <property type="entry name" value="ACRIFLAVINRP"/>
</dbReference>
<feature type="transmembrane region" description="Helical" evidence="1">
    <location>
        <begin position="409"/>
        <end position="430"/>
    </location>
</feature>
<feature type="transmembrane region" description="Helical" evidence="1">
    <location>
        <begin position="925"/>
        <end position="942"/>
    </location>
</feature>
<evidence type="ECO:0000256" key="1">
    <source>
        <dbReference type="SAM" id="Phobius"/>
    </source>
</evidence>
<dbReference type="OrthoDB" id="9757940at2"/>
<keyword evidence="1" id="KW-0812">Transmembrane</keyword>
<feature type="transmembrane region" description="Helical" evidence="1">
    <location>
        <begin position="485"/>
        <end position="510"/>
    </location>
</feature>
<dbReference type="Gene3D" id="3.30.70.1320">
    <property type="entry name" value="Multidrug efflux transporter AcrB pore domain like"/>
    <property type="match status" value="1"/>
</dbReference>
<feature type="transmembrane region" description="Helical" evidence="1">
    <location>
        <begin position="949"/>
        <end position="972"/>
    </location>
</feature>
<comment type="caution">
    <text evidence="2">The sequence shown here is derived from an EMBL/GenBank/DDBJ whole genome shotgun (WGS) entry which is preliminary data.</text>
</comment>
<dbReference type="RefSeq" id="WP_064028611.1">
    <property type="nucleotide sequence ID" value="NZ_LUUK01000168.1"/>
</dbReference>
<evidence type="ECO:0000313" key="3">
    <source>
        <dbReference type="Proteomes" id="UP000077628"/>
    </source>
</evidence>
<dbReference type="GO" id="GO:0042910">
    <property type="term" value="F:xenobiotic transmembrane transporter activity"/>
    <property type="evidence" value="ECO:0007669"/>
    <property type="project" value="TreeGrafter"/>
</dbReference>
<dbReference type="Proteomes" id="UP000077628">
    <property type="component" value="Unassembled WGS sequence"/>
</dbReference>
<keyword evidence="3" id="KW-1185">Reference proteome</keyword>
<accession>A0A177NN16</accession>
<feature type="transmembrane region" description="Helical" evidence="1">
    <location>
        <begin position="516"/>
        <end position="536"/>
    </location>
</feature>
<feature type="transmembrane region" description="Helical" evidence="1">
    <location>
        <begin position="383"/>
        <end position="402"/>
    </location>
</feature>
<dbReference type="SUPFAM" id="SSF82866">
    <property type="entry name" value="Multidrug efflux transporter AcrB transmembrane domain"/>
    <property type="match status" value="2"/>
</dbReference>
<dbReference type="PANTHER" id="PTHR32063:SF16">
    <property type="entry name" value="CATION EFFLUX SYSTEM (ACRB_ACRD_ACRF FAMILY)"/>
    <property type="match status" value="1"/>
</dbReference>
<feature type="transmembrane region" description="Helical" evidence="1">
    <location>
        <begin position="984"/>
        <end position="1003"/>
    </location>
</feature>
<dbReference type="AlphaFoldDB" id="A0A177NN16"/>
<sequence>MSSSNEAKKDTLTVAIVRLFTTSHLSLLFLLISLLAGAAALILTPREEDPQIVVPVMDVFVKYPGATAEEVEKRVTTPLEVFLKQIQGVEYVYSASSPGQALVTVRYEVGQSIVDSLIKTHDKLQANLDIIPPGVTDWVVKPVEIDDVPIVLLSLSSPRGSEDSMAVRRIAEELIERLRAIDDIGKSWVVGAAPRMISVYPDPAKLQAAGLDLAELRQALSQGNANLQIGHFNQAGKDILLEAGPQYQNLEAVGATVLKNVGGRLVYLRDVAEILDGPQDTDYYTRIGFGPAAHEAETVGHASGQQVQIGGGPAAAFPPSLAGEERQMATIAIAKRKGANAVAVAEQVLALTEQLHGTLIPDDVQINVTRNYGETANHKVNELVMHLSIAILTIIVLLALSLGFKESLIVSLAVPMTFAVTLLLDLIFGYTINRVTLFALILSLGLLVDDPIVDVENIHRHYKMRKEPPLQALLTAVNEIRPPTILATFAVIMSFVPMFFITGMMGPYMAPMAFNVPIAMLMSLLIAFTVTPWASYKLLKGDYGKDHGPEFKLHDTRGFKLYQAIMRPLLGNQAKAKGFLLIVFIAFVLSALMAVFRVVPLKLLPFDNKNELQMVIDMPRGSSLEATDEVAAAVGRYLATVNEVANYQSYVGLASPMDFNGLVRHYYLRQGAYVGDIRVVFVDKTRREQQSHAIALRMRPEIDKIERQYGANIKIVEMPPGPPVLSSVVAELYGPPEASYQDIIKVSNRVRAELEQTEGVVDVDDYVEAPQDRLHFMLDQDKAAWLGITTEQVANSLKLAVDGGVAGTLHIASERQPLLIELRLPRSARSSEADLLALSVKTGQGKLVRLGEIGRFEHDHGDQTIYHKNLERVSYVLGEMAGRSPVEAVWDLGDKLEEKPLPPGYRAEMAGEGEWKITVDVFRDLGLAFAAAMVMIYILLVGQTGSLGVPLIMMIAIPLTVIGIMPGFWFINLFASDVGQYADPVYFTATAMIGMIALAGIVVRNSIILIDFIENIYRGNPDISLADAIIEAGATRLNPIFLTAASAVLGSVMIVLDPIFSGLAWSFIFGIIASTLFSLVVIPLVYFLINRNMPKEVALEE</sequence>